<sequence length="285" mass="32473">MVSIIKQISNYNYEDGNNVQYIVCHFTGNSNDSAQGNANYFNACDREASAHYFVDDNVIYQVVEDFNASWHCGDGNGAYGISNYNSIGIEMCGTNGDISEKTAKNARDLIRLLMNKYGVPIDRVVRHYDASRKNCPSPFSCNNWTRWADFKDKIVNEVEEEEMKIRAFSRTWYLSQYQDVAKNGIDPYQHYLAYGKKEGRQPLPPIPTGYTDSGYLICNPDVAAAVNKGIFVSGLDHYYEFGWREGRKFTYSLVDAMPQSEIDTKVKAMVEQLKKQVNDIENLVK</sequence>
<keyword evidence="7" id="KW-1185">Reference proteome</keyword>
<dbReference type="CDD" id="cd06583">
    <property type="entry name" value="PGRP"/>
    <property type="match status" value="1"/>
</dbReference>
<dbReference type="Gene3D" id="3.40.80.10">
    <property type="entry name" value="Peptidoglycan recognition protein-like"/>
    <property type="match status" value="1"/>
</dbReference>
<comment type="catalytic activity">
    <reaction evidence="1">
        <text>Hydrolyzes the link between N-acetylmuramoyl residues and L-amino acid residues in certain cell-wall glycopeptides.</text>
        <dbReference type="EC" id="3.5.1.28"/>
    </reaction>
</comment>
<evidence type="ECO:0000256" key="3">
    <source>
        <dbReference type="ARBA" id="ARBA00022801"/>
    </source>
</evidence>
<dbReference type="KEGG" id="ccb:Clocel_3523"/>
<dbReference type="SUPFAM" id="SSF55846">
    <property type="entry name" value="N-acetylmuramoyl-L-alanine amidase-like"/>
    <property type="match status" value="1"/>
</dbReference>
<name>D9SVY8_CLOC7</name>
<gene>
    <name evidence="6" type="ordered locus">Clocel_3523</name>
</gene>
<dbReference type="PANTHER" id="PTHR30417">
    <property type="entry name" value="N-ACETYLMURAMOYL-L-ALANINE AMIDASE AMID"/>
    <property type="match status" value="1"/>
</dbReference>
<dbReference type="PANTHER" id="PTHR30417:SF1">
    <property type="entry name" value="N-ACETYLMURAMOYL-L-ALANINE AMIDASE AMID"/>
    <property type="match status" value="1"/>
</dbReference>
<dbReference type="AlphaFoldDB" id="D9SVY8"/>
<proteinExistence type="predicted"/>
<dbReference type="Proteomes" id="UP000002730">
    <property type="component" value="Chromosome"/>
</dbReference>
<protein>
    <recommendedName>
        <fullName evidence="2">N-acetylmuramoyl-L-alanine amidase</fullName>
        <ecNumber evidence="2">3.5.1.28</ecNumber>
    </recommendedName>
</protein>
<dbReference type="GO" id="GO:0009254">
    <property type="term" value="P:peptidoglycan turnover"/>
    <property type="evidence" value="ECO:0007669"/>
    <property type="project" value="TreeGrafter"/>
</dbReference>
<dbReference type="eggNOG" id="COG5632">
    <property type="taxonomic scope" value="Bacteria"/>
</dbReference>
<dbReference type="GO" id="GO:0008745">
    <property type="term" value="F:N-acetylmuramoyl-L-alanine amidase activity"/>
    <property type="evidence" value="ECO:0007669"/>
    <property type="project" value="UniProtKB-EC"/>
</dbReference>
<dbReference type="STRING" id="573061.Clocel_3523"/>
<dbReference type="RefSeq" id="WP_013291859.1">
    <property type="nucleotide sequence ID" value="NC_014393.1"/>
</dbReference>
<evidence type="ECO:0000313" key="6">
    <source>
        <dbReference type="EMBL" id="ADL53199.1"/>
    </source>
</evidence>
<dbReference type="EC" id="3.5.1.28" evidence="2"/>
<dbReference type="SMART" id="SM00644">
    <property type="entry name" value="Ami_2"/>
    <property type="match status" value="1"/>
</dbReference>
<dbReference type="GO" id="GO:0009253">
    <property type="term" value="P:peptidoglycan catabolic process"/>
    <property type="evidence" value="ECO:0007669"/>
    <property type="project" value="InterPro"/>
</dbReference>
<dbReference type="eggNOG" id="COG1216">
    <property type="taxonomic scope" value="Bacteria"/>
</dbReference>
<dbReference type="HOGENOM" id="CLU_975582_0_0_9"/>
<evidence type="ECO:0000256" key="1">
    <source>
        <dbReference type="ARBA" id="ARBA00001561"/>
    </source>
</evidence>
<dbReference type="OrthoDB" id="9794294at2"/>
<dbReference type="Pfam" id="PF01510">
    <property type="entry name" value="Amidase_2"/>
    <property type="match status" value="1"/>
</dbReference>
<accession>D9SVY8</accession>
<evidence type="ECO:0000259" key="5">
    <source>
        <dbReference type="SMART" id="SM00644"/>
    </source>
</evidence>
<feature type="domain" description="N-acetylmuramoyl-L-alanine amidase" evidence="5">
    <location>
        <begin position="8"/>
        <end position="154"/>
    </location>
</feature>
<evidence type="ECO:0000256" key="2">
    <source>
        <dbReference type="ARBA" id="ARBA00011901"/>
    </source>
</evidence>
<dbReference type="GO" id="GO:0071555">
    <property type="term" value="P:cell wall organization"/>
    <property type="evidence" value="ECO:0007669"/>
    <property type="project" value="UniProtKB-KW"/>
</dbReference>
<keyword evidence="4" id="KW-0961">Cell wall biogenesis/degradation</keyword>
<dbReference type="EMBL" id="CP002160">
    <property type="protein sequence ID" value="ADL53199.1"/>
    <property type="molecule type" value="Genomic_DNA"/>
</dbReference>
<dbReference type="InterPro" id="IPR051206">
    <property type="entry name" value="NAMLAA_amidase_2"/>
</dbReference>
<dbReference type="InterPro" id="IPR036505">
    <property type="entry name" value="Amidase/PGRP_sf"/>
</dbReference>
<dbReference type="InterPro" id="IPR002502">
    <property type="entry name" value="Amidase_domain"/>
</dbReference>
<evidence type="ECO:0000256" key="4">
    <source>
        <dbReference type="ARBA" id="ARBA00023316"/>
    </source>
</evidence>
<evidence type="ECO:0000313" key="7">
    <source>
        <dbReference type="Proteomes" id="UP000002730"/>
    </source>
</evidence>
<organism evidence="6 7">
    <name type="scientific">Clostridium cellulovorans (strain ATCC 35296 / DSM 3052 / OCM 3 / 743B)</name>
    <dbReference type="NCBI Taxonomy" id="573061"/>
    <lineage>
        <taxon>Bacteria</taxon>
        <taxon>Bacillati</taxon>
        <taxon>Bacillota</taxon>
        <taxon>Clostridia</taxon>
        <taxon>Eubacteriales</taxon>
        <taxon>Clostridiaceae</taxon>
        <taxon>Clostridium</taxon>
    </lineage>
</organism>
<reference evidence="6 7" key="1">
    <citation type="submission" date="2010-08" db="EMBL/GenBank/DDBJ databases">
        <title>Complete sequence of Clostridium cellulovorans 743B.</title>
        <authorList>
            <consortium name="US DOE Joint Genome Institute"/>
            <person name="Lucas S."/>
            <person name="Copeland A."/>
            <person name="Lapidus A."/>
            <person name="Cheng J.-F."/>
            <person name="Bruce D."/>
            <person name="Goodwin L."/>
            <person name="Pitluck S."/>
            <person name="Chertkov O."/>
            <person name="Detter J.C."/>
            <person name="Han C."/>
            <person name="Tapia R."/>
            <person name="Land M."/>
            <person name="Hauser L."/>
            <person name="Chang Y.-J."/>
            <person name="Jeffries C."/>
            <person name="Kyrpides N."/>
            <person name="Ivanova N."/>
            <person name="Mikhailova N."/>
            <person name="Hemme C.L."/>
            <person name="Woyke T."/>
        </authorList>
    </citation>
    <scope>NUCLEOTIDE SEQUENCE [LARGE SCALE GENOMIC DNA]</scope>
    <source>
        <strain evidence="7">ATCC 35296 / DSM 3052 / OCM 3 / 743B</strain>
    </source>
</reference>
<keyword evidence="3" id="KW-0378">Hydrolase</keyword>